<dbReference type="GO" id="GO:0016788">
    <property type="term" value="F:hydrolase activity, acting on ester bonds"/>
    <property type="evidence" value="ECO:0007669"/>
    <property type="project" value="UniProtKB-ARBA"/>
</dbReference>
<dbReference type="Pfam" id="PF13472">
    <property type="entry name" value="Lipase_GDSL_2"/>
    <property type="match status" value="1"/>
</dbReference>
<dbReference type="InterPro" id="IPR051532">
    <property type="entry name" value="Ester_Hydrolysis_Enzymes"/>
</dbReference>
<dbReference type="AlphaFoldDB" id="A0A099KBR4"/>
<proteinExistence type="predicted"/>
<dbReference type="CDD" id="cd01839">
    <property type="entry name" value="SGNH_arylesterase_like"/>
    <property type="match status" value="1"/>
</dbReference>
<dbReference type="InterPro" id="IPR036514">
    <property type="entry name" value="SGNH_hydro_sf"/>
</dbReference>
<dbReference type="InterPro" id="IPR013830">
    <property type="entry name" value="SGNH_hydro"/>
</dbReference>
<sequence length="211" mass="23663">MKNILCFGDSNTWGYTPITGERYERSNRWPGALHNFLGKLFHIYEEGLCGRTIANNIEGRAPRSGKEILPVLLESHQPLDLVIVALGTNDLMHSFAHSAKGIAENMKELCLLISDNQFITQHQPKTKILIISPPHLAALPAEDQLLFQYGVEKSKQLAAHYQHIAQELGIAFLDAQTIIQTTDLDGIHWTVEQQKQLARALSFKVKSLLTD</sequence>
<dbReference type="PATRIC" id="fig|28229.3.peg.4421"/>
<gene>
    <name evidence="2" type="ORF">GAB14E_4438</name>
</gene>
<dbReference type="Proteomes" id="UP000029868">
    <property type="component" value="Unassembled WGS sequence"/>
</dbReference>
<dbReference type="PANTHER" id="PTHR30383">
    <property type="entry name" value="THIOESTERASE 1/PROTEASE 1/LYSOPHOSPHOLIPASE L1"/>
    <property type="match status" value="1"/>
</dbReference>
<reference evidence="2 3" key="1">
    <citation type="submission" date="2014-08" db="EMBL/GenBank/DDBJ databases">
        <title>Genomic and Phenotypic Diversity of Colwellia psychrerythraea strains from Disparate Marine Basins.</title>
        <authorList>
            <person name="Techtmann S.M."/>
            <person name="Stelling S.C."/>
            <person name="Utturkar S.M."/>
            <person name="Alshibli N."/>
            <person name="Harris A."/>
            <person name="Brown S.D."/>
            <person name="Hazen T.C."/>
        </authorList>
    </citation>
    <scope>NUCLEOTIDE SEQUENCE [LARGE SCALE GENOMIC DNA]</scope>
    <source>
        <strain evidence="2 3">GAB14E</strain>
    </source>
</reference>
<accession>A0A099KBR4</accession>
<dbReference type="RefSeq" id="WP_033084336.1">
    <property type="nucleotide sequence ID" value="NZ_JQEC01000071.1"/>
</dbReference>
<dbReference type="SUPFAM" id="SSF52266">
    <property type="entry name" value="SGNH hydrolase"/>
    <property type="match status" value="1"/>
</dbReference>
<name>A0A099KBR4_COLPS</name>
<dbReference type="EMBL" id="JQEC01000071">
    <property type="protein sequence ID" value="KGJ87760.1"/>
    <property type="molecule type" value="Genomic_DNA"/>
</dbReference>
<protein>
    <recommendedName>
        <fullName evidence="1">SGNH hydrolase-type esterase domain-containing protein</fullName>
    </recommendedName>
</protein>
<evidence type="ECO:0000259" key="1">
    <source>
        <dbReference type="Pfam" id="PF13472"/>
    </source>
</evidence>
<dbReference type="OrthoDB" id="164654at2"/>
<evidence type="ECO:0000313" key="2">
    <source>
        <dbReference type="EMBL" id="KGJ87760.1"/>
    </source>
</evidence>
<dbReference type="Gene3D" id="3.40.50.1110">
    <property type="entry name" value="SGNH hydrolase"/>
    <property type="match status" value="1"/>
</dbReference>
<evidence type="ECO:0000313" key="3">
    <source>
        <dbReference type="Proteomes" id="UP000029868"/>
    </source>
</evidence>
<dbReference type="PANTHER" id="PTHR30383:SF29">
    <property type="entry name" value="SGNH HYDROLASE-TYPE ESTERASE DOMAIN-CONTAINING PROTEIN"/>
    <property type="match status" value="1"/>
</dbReference>
<comment type="caution">
    <text evidence="2">The sequence shown here is derived from an EMBL/GenBank/DDBJ whole genome shotgun (WGS) entry which is preliminary data.</text>
</comment>
<organism evidence="2 3">
    <name type="scientific">Colwellia psychrerythraea</name>
    <name type="common">Vibrio psychroerythus</name>
    <dbReference type="NCBI Taxonomy" id="28229"/>
    <lineage>
        <taxon>Bacteria</taxon>
        <taxon>Pseudomonadati</taxon>
        <taxon>Pseudomonadota</taxon>
        <taxon>Gammaproteobacteria</taxon>
        <taxon>Alteromonadales</taxon>
        <taxon>Colwelliaceae</taxon>
        <taxon>Colwellia</taxon>
    </lineage>
</organism>
<feature type="domain" description="SGNH hydrolase-type esterase" evidence="1">
    <location>
        <begin position="6"/>
        <end position="185"/>
    </location>
</feature>